<reference evidence="3 4" key="1">
    <citation type="submission" date="2015-04" db="EMBL/GenBank/DDBJ databases">
        <authorList>
            <person name="Syromyatnikov M.Y."/>
            <person name="Popov V.N."/>
        </authorList>
    </citation>
    <scope>NUCLEOTIDE SEQUENCE [LARGE SCALE GENOMIC DNA]</scope>
</reference>
<evidence type="ECO:0000313" key="3">
    <source>
        <dbReference type="EMBL" id="CRK98621.1"/>
    </source>
</evidence>
<sequence>MIALEFKTLFVGEKIKATTNWKTDTGWQNEEVIDSDWIDSKGIVRLTLTFESTSVLITDIGSSLITKFPLNFELERVSRLQLWGNIKELQEISLKFNQRVKRRRSPRKKSK</sequence>
<dbReference type="PROSITE" id="PS51304">
    <property type="entry name" value="GALECTIN"/>
    <property type="match status" value="1"/>
</dbReference>
<evidence type="ECO:0000313" key="4">
    <source>
        <dbReference type="Proteomes" id="UP000183832"/>
    </source>
</evidence>
<organism evidence="3 4">
    <name type="scientific">Clunio marinus</name>
    <dbReference type="NCBI Taxonomy" id="568069"/>
    <lineage>
        <taxon>Eukaryota</taxon>
        <taxon>Metazoa</taxon>
        <taxon>Ecdysozoa</taxon>
        <taxon>Arthropoda</taxon>
        <taxon>Hexapoda</taxon>
        <taxon>Insecta</taxon>
        <taxon>Pterygota</taxon>
        <taxon>Neoptera</taxon>
        <taxon>Endopterygota</taxon>
        <taxon>Diptera</taxon>
        <taxon>Nematocera</taxon>
        <taxon>Chironomoidea</taxon>
        <taxon>Chironomidae</taxon>
        <taxon>Clunio</taxon>
    </lineage>
</organism>
<dbReference type="GO" id="GO:0030246">
    <property type="term" value="F:carbohydrate binding"/>
    <property type="evidence" value="ECO:0007669"/>
    <property type="project" value="UniProtKB-KW"/>
</dbReference>
<name>A0A1J1IEE2_9DIPT</name>
<accession>A0A1J1IEE2</accession>
<evidence type="ECO:0000259" key="2">
    <source>
        <dbReference type="PROSITE" id="PS51304"/>
    </source>
</evidence>
<evidence type="ECO:0000256" key="1">
    <source>
        <dbReference type="ARBA" id="ARBA00022734"/>
    </source>
</evidence>
<proteinExistence type="predicted"/>
<feature type="domain" description="Galectin" evidence="2">
    <location>
        <begin position="1"/>
        <end position="95"/>
    </location>
</feature>
<dbReference type="OrthoDB" id="8443340at2759"/>
<keyword evidence="4" id="KW-1185">Reference proteome</keyword>
<keyword evidence="1" id="KW-0430">Lectin</keyword>
<dbReference type="AlphaFoldDB" id="A0A1J1IEE2"/>
<dbReference type="EMBL" id="CVRI01000048">
    <property type="protein sequence ID" value="CRK98621.1"/>
    <property type="molecule type" value="Genomic_DNA"/>
</dbReference>
<dbReference type="Proteomes" id="UP000183832">
    <property type="component" value="Unassembled WGS sequence"/>
</dbReference>
<dbReference type="InterPro" id="IPR013320">
    <property type="entry name" value="ConA-like_dom_sf"/>
</dbReference>
<dbReference type="InterPro" id="IPR001079">
    <property type="entry name" value="Galectin_CRD"/>
</dbReference>
<dbReference type="Gene3D" id="2.60.120.200">
    <property type="match status" value="1"/>
</dbReference>
<dbReference type="SUPFAM" id="SSF49899">
    <property type="entry name" value="Concanavalin A-like lectins/glucanases"/>
    <property type="match status" value="1"/>
</dbReference>
<protein>
    <submittedName>
        <fullName evidence="3">CLUMA_CG012106, isoform A</fullName>
    </submittedName>
</protein>
<gene>
    <name evidence="3" type="ORF">CLUMA_CG012106</name>
</gene>